<organism evidence="6 7">
    <name type="scientific">Sparassis crispa</name>
    <dbReference type="NCBI Taxonomy" id="139825"/>
    <lineage>
        <taxon>Eukaryota</taxon>
        <taxon>Fungi</taxon>
        <taxon>Dikarya</taxon>
        <taxon>Basidiomycota</taxon>
        <taxon>Agaricomycotina</taxon>
        <taxon>Agaricomycetes</taxon>
        <taxon>Polyporales</taxon>
        <taxon>Sparassidaceae</taxon>
        <taxon>Sparassis</taxon>
    </lineage>
</organism>
<evidence type="ECO:0000256" key="2">
    <source>
        <dbReference type="ARBA" id="ARBA00022750"/>
    </source>
</evidence>
<dbReference type="InterPro" id="IPR033121">
    <property type="entry name" value="PEPTIDASE_A1"/>
</dbReference>
<sequence length="414" mass="43630">MHIFNPTFATNGLKGVLGKYAQAAQFLAGIGLNPSTHPASGYAPFNPTAPNATNAPFLILTNTTALSADTSEDTATGILELPGTAELPLTDYVTDGLDVLYYGSLTFGSGAQPLTVDIDTGSADLWVPVECRTCAGEQFREWESNSYQSLGRRFSVTYGEGRVSGTLVQDRVAAGGLVVPTQAFLAVSSESYDFADEPSAGLLGLAFGSIARSKRPTLFENLLSDKQIPVGAFAVHLERGQASGSEVCFGCYDATKTTGTVRWNPLISQTYWSILMDGVSPISGQSISTNLTAAIDTGTSLIYVPDDVADQFYALIPGSQSTTEFGAGFYTFPCASALDISLSFSGNSFSVNMLDFNLGRTTAGSPDCVGGILALGSDFPSDLAIVGDEFLKSWYSVFDYAGLRVGFAPSINNK</sequence>
<feature type="active site" evidence="3">
    <location>
        <position position="119"/>
    </location>
</feature>
<keyword evidence="4" id="KW-0378">Hydrolase</keyword>
<evidence type="ECO:0000256" key="1">
    <source>
        <dbReference type="ARBA" id="ARBA00007447"/>
    </source>
</evidence>
<dbReference type="Gene3D" id="2.40.70.10">
    <property type="entry name" value="Acid Proteases"/>
    <property type="match status" value="2"/>
</dbReference>
<reference evidence="6 7" key="1">
    <citation type="journal article" date="2018" name="Sci. Rep.">
        <title>Genome sequence of the cauliflower mushroom Sparassis crispa (Hanabiratake) and its association with beneficial usage.</title>
        <authorList>
            <person name="Kiyama R."/>
            <person name="Furutani Y."/>
            <person name="Kawaguchi K."/>
            <person name="Nakanishi T."/>
        </authorList>
    </citation>
    <scope>NUCLEOTIDE SEQUENCE [LARGE SCALE GENOMIC DNA]</scope>
</reference>
<dbReference type="SUPFAM" id="SSF50630">
    <property type="entry name" value="Acid proteases"/>
    <property type="match status" value="1"/>
</dbReference>
<gene>
    <name evidence="6" type="ORF">SCP_0304220</name>
</gene>
<dbReference type="Proteomes" id="UP000287166">
    <property type="component" value="Unassembled WGS sequence"/>
</dbReference>
<dbReference type="EMBL" id="BFAD01000003">
    <property type="protein sequence ID" value="GBE80703.1"/>
    <property type="molecule type" value="Genomic_DNA"/>
</dbReference>
<evidence type="ECO:0000256" key="3">
    <source>
        <dbReference type="PIRSR" id="PIRSR601461-1"/>
    </source>
</evidence>
<dbReference type="CDD" id="cd05471">
    <property type="entry name" value="pepsin_like"/>
    <property type="match status" value="1"/>
</dbReference>
<keyword evidence="4 6" id="KW-0645">Protease</keyword>
<dbReference type="PRINTS" id="PR00792">
    <property type="entry name" value="PEPSIN"/>
</dbReference>
<dbReference type="InterPro" id="IPR034164">
    <property type="entry name" value="Pepsin-like_dom"/>
</dbReference>
<dbReference type="Pfam" id="PF00026">
    <property type="entry name" value="Asp"/>
    <property type="match status" value="1"/>
</dbReference>
<comment type="similarity">
    <text evidence="1 4">Belongs to the peptidase A1 family.</text>
</comment>
<dbReference type="OrthoDB" id="2747330at2759"/>
<keyword evidence="7" id="KW-1185">Reference proteome</keyword>
<dbReference type="FunFam" id="2.40.70.10:FF:000008">
    <property type="entry name" value="Cathepsin D"/>
    <property type="match status" value="1"/>
</dbReference>
<dbReference type="STRING" id="139825.A0A401GF21"/>
<evidence type="ECO:0000313" key="6">
    <source>
        <dbReference type="EMBL" id="GBE80703.1"/>
    </source>
</evidence>
<dbReference type="PANTHER" id="PTHR47966">
    <property type="entry name" value="BETA-SITE APP-CLEAVING ENZYME, ISOFORM A-RELATED"/>
    <property type="match status" value="1"/>
</dbReference>
<accession>A0A401GF21</accession>
<dbReference type="PROSITE" id="PS51767">
    <property type="entry name" value="PEPTIDASE_A1"/>
    <property type="match status" value="1"/>
</dbReference>
<dbReference type="PROSITE" id="PS00141">
    <property type="entry name" value="ASP_PROTEASE"/>
    <property type="match status" value="2"/>
</dbReference>
<dbReference type="GO" id="GO:0006508">
    <property type="term" value="P:proteolysis"/>
    <property type="evidence" value="ECO:0007669"/>
    <property type="project" value="UniProtKB-KW"/>
</dbReference>
<feature type="domain" description="Peptidase A1" evidence="5">
    <location>
        <begin position="101"/>
        <end position="408"/>
    </location>
</feature>
<dbReference type="InParanoid" id="A0A401GF21"/>
<dbReference type="RefSeq" id="XP_027611616.1">
    <property type="nucleotide sequence ID" value="XM_027755815.1"/>
</dbReference>
<dbReference type="InterPro" id="IPR021109">
    <property type="entry name" value="Peptidase_aspartic_dom_sf"/>
</dbReference>
<protein>
    <submittedName>
        <fullName evidence="6">Aspartic protease</fullName>
    </submittedName>
</protein>
<dbReference type="GeneID" id="38777620"/>
<evidence type="ECO:0000313" key="7">
    <source>
        <dbReference type="Proteomes" id="UP000287166"/>
    </source>
</evidence>
<name>A0A401GF21_9APHY</name>
<dbReference type="InterPro" id="IPR001461">
    <property type="entry name" value="Aspartic_peptidase_A1"/>
</dbReference>
<evidence type="ECO:0000256" key="4">
    <source>
        <dbReference type="RuleBase" id="RU000454"/>
    </source>
</evidence>
<evidence type="ECO:0000259" key="5">
    <source>
        <dbReference type="PROSITE" id="PS51767"/>
    </source>
</evidence>
<feature type="active site" evidence="3">
    <location>
        <position position="296"/>
    </location>
</feature>
<dbReference type="GO" id="GO:0004190">
    <property type="term" value="F:aspartic-type endopeptidase activity"/>
    <property type="evidence" value="ECO:0007669"/>
    <property type="project" value="UniProtKB-KW"/>
</dbReference>
<dbReference type="PANTHER" id="PTHR47966:SF51">
    <property type="entry name" value="BETA-SITE APP-CLEAVING ENZYME, ISOFORM A-RELATED"/>
    <property type="match status" value="1"/>
</dbReference>
<proteinExistence type="inferred from homology"/>
<comment type="caution">
    <text evidence="6">The sequence shown here is derived from an EMBL/GenBank/DDBJ whole genome shotgun (WGS) entry which is preliminary data.</text>
</comment>
<dbReference type="AlphaFoldDB" id="A0A401GF21"/>
<dbReference type="InterPro" id="IPR001969">
    <property type="entry name" value="Aspartic_peptidase_AS"/>
</dbReference>
<keyword evidence="2 4" id="KW-0064">Aspartyl protease</keyword>
<dbReference type="FunCoup" id="A0A401GF21">
    <property type="interactions" value="50"/>
</dbReference>